<feature type="region of interest" description="Disordered" evidence="1">
    <location>
        <begin position="35"/>
        <end position="55"/>
    </location>
</feature>
<evidence type="ECO:0000256" key="1">
    <source>
        <dbReference type="SAM" id="MobiDB-lite"/>
    </source>
</evidence>
<dbReference type="EMBL" id="KV417316">
    <property type="protein sequence ID" value="KZO91892.1"/>
    <property type="molecule type" value="Genomic_DNA"/>
</dbReference>
<reference evidence="2 3" key="1">
    <citation type="journal article" date="2016" name="Mol. Biol. Evol.">
        <title>Comparative Genomics of Early-Diverging Mushroom-Forming Fungi Provides Insights into the Origins of Lignocellulose Decay Capabilities.</title>
        <authorList>
            <person name="Nagy L.G."/>
            <person name="Riley R."/>
            <person name="Tritt A."/>
            <person name="Adam C."/>
            <person name="Daum C."/>
            <person name="Floudas D."/>
            <person name="Sun H."/>
            <person name="Yadav J.S."/>
            <person name="Pangilinan J."/>
            <person name="Larsson K.H."/>
            <person name="Matsuura K."/>
            <person name="Barry K."/>
            <person name="Labutti K."/>
            <person name="Kuo R."/>
            <person name="Ohm R.A."/>
            <person name="Bhattacharya S.S."/>
            <person name="Shirouzu T."/>
            <person name="Yoshinaga Y."/>
            <person name="Martin F.M."/>
            <person name="Grigoriev I.V."/>
            <person name="Hibbett D.S."/>
        </authorList>
    </citation>
    <scope>NUCLEOTIDE SEQUENCE [LARGE SCALE GENOMIC DNA]</scope>
    <source>
        <strain evidence="2 3">TUFC12733</strain>
    </source>
</reference>
<accession>A0A167HR26</accession>
<dbReference type="Proteomes" id="UP000076738">
    <property type="component" value="Unassembled WGS sequence"/>
</dbReference>
<evidence type="ECO:0000313" key="2">
    <source>
        <dbReference type="EMBL" id="KZO91892.1"/>
    </source>
</evidence>
<sequence>MISKRKASSDQDPSKRLRTGMIGAALAFRSSEGAQSPVLDVGPTSSDSLPAAGAMPSMAGKAPSLSIIAGNVQLRQTGTPADDPFLISADEFLTNPVATPAIGVGRLLGMRKECDAHRGTYYITRVPNNLDFGRMDSFLDMRNFLVGRRNSAIRVFVSGILMSTDFKNADGMPLRHVSVVVKPLTTLDSMAASRIYNDYSMPVERTTKDSFLNIQASRWQTSYGAPRESPGNAFTHVYLAQRSIQDREQYSSDSLSRGDLVVLEMRVRCRRGENRGRWVEFQLQAINVLLPGAKDVESPQPGVLDQVDW</sequence>
<evidence type="ECO:0000313" key="3">
    <source>
        <dbReference type="Proteomes" id="UP000076738"/>
    </source>
</evidence>
<dbReference type="OrthoDB" id="10426812at2759"/>
<organism evidence="2 3">
    <name type="scientific">Calocera viscosa (strain TUFC12733)</name>
    <dbReference type="NCBI Taxonomy" id="1330018"/>
    <lineage>
        <taxon>Eukaryota</taxon>
        <taxon>Fungi</taxon>
        <taxon>Dikarya</taxon>
        <taxon>Basidiomycota</taxon>
        <taxon>Agaricomycotina</taxon>
        <taxon>Dacrymycetes</taxon>
        <taxon>Dacrymycetales</taxon>
        <taxon>Dacrymycetaceae</taxon>
        <taxon>Calocera</taxon>
    </lineage>
</organism>
<dbReference type="AlphaFoldDB" id="A0A167HR26"/>
<protein>
    <submittedName>
        <fullName evidence="2">Uncharacterized protein</fullName>
    </submittedName>
</protein>
<gene>
    <name evidence="2" type="ORF">CALVIDRAFT_567784</name>
</gene>
<keyword evidence="3" id="KW-1185">Reference proteome</keyword>
<name>A0A167HR26_CALVF</name>
<proteinExistence type="predicted"/>